<evidence type="ECO:0000256" key="11">
    <source>
        <dbReference type="SAM" id="MobiDB-lite"/>
    </source>
</evidence>
<dbReference type="FunFam" id="3.30.160.60:FF:000112">
    <property type="entry name" value="Mds1 and evi1 complex locus protein"/>
    <property type="match status" value="1"/>
</dbReference>
<feature type="domain" description="C2H2-type" evidence="12">
    <location>
        <begin position="41"/>
        <end position="69"/>
    </location>
</feature>
<keyword evidence="14" id="KW-1185">Reference proteome</keyword>
<dbReference type="EMBL" id="CAJHJT010000012">
    <property type="protein sequence ID" value="CAD6999137.1"/>
    <property type="molecule type" value="Genomic_DNA"/>
</dbReference>
<evidence type="ECO:0000256" key="6">
    <source>
        <dbReference type="ARBA" id="ARBA00023015"/>
    </source>
</evidence>
<gene>
    <name evidence="13" type="ORF">CCAP1982_LOCUS7680</name>
</gene>
<dbReference type="PROSITE" id="PS00028">
    <property type="entry name" value="ZINC_FINGER_C2H2_1"/>
    <property type="match status" value="3"/>
</dbReference>
<dbReference type="FunFam" id="3.30.160.60:FF:000159">
    <property type="entry name" value="Mds1 and evi1 complex locus protein"/>
    <property type="match status" value="1"/>
</dbReference>
<evidence type="ECO:0000256" key="3">
    <source>
        <dbReference type="ARBA" id="ARBA00022737"/>
    </source>
</evidence>
<dbReference type="PANTHER" id="PTHR45993:SF10">
    <property type="entry name" value="ZINC FINGER PROTEIN 208 ISOFORM X1-RELATED"/>
    <property type="match status" value="1"/>
</dbReference>
<dbReference type="Proteomes" id="UP000606786">
    <property type="component" value="Unassembled WGS sequence"/>
</dbReference>
<dbReference type="GO" id="GO:0008270">
    <property type="term" value="F:zinc ion binding"/>
    <property type="evidence" value="ECO:0007669"/>
    <property type="project" value="UniProtKB-KW"/>
</dbReference>
<keyword evidence="9" id="KW-0539">Nucleus</keyword>
<keyword evidence="4 10" id="KW-0863">Zinc-finger</keyword>
<dbReference type="InterPro" id="IPR051497">
    <property type="entry name" value="Dev/Hematopoietic_TF"/>
</dbReference>
<feature type="region of interest" description="Disordered" evidence="11">
    <location>
        <begin position="129"/>
        <end position="152"/>
    </location>
</feature>
<keyword evidence="8" id="KW-0804">Transcription</keyword>
<dbReference type="Pfam" id="PF00096">
    <property type="entry name" value="zf-C2H2"/>
    <property type="match status" value="3"/>
</dbReference>
<feature type="domain" description="C2H2-type" evidence="12">
    <location>
        <begin position="13"/>
        <end position="40"/>
    </location>
</feature>
<dbReference type="SUPFAM" id="SSF57667">
    <property type="entry name" value="beta-beta-alpha zinc fingers"/>
    <property type="match status" value="2"/>
</dbReference>
<evidence type="ECO:0000256" key="5">
    <source>
        <dbReference type="ARBA" id="ARBA00022833"/>
    </source>
</evidence>
<dbReference type="InterPro" id="IPR013087">
    <property type="entry name" value="Znf_C2H2_type"/>
</dbReference>
<evidence type="ECO:0000256" key="7">
    <source>
        <dbReference type="ARBA" id="ARBA00023125"/>
    </source>
</evidence>
<keyword evidence="6" id="KW-0805">Transcription regulation</keyword>
<dbReference type="GO" id="GO:0000978">
    <property type="term" value="F:RNA polymerase II cis-regulatory region sequence-specific DNA binding"/>
    <property type="evidence" value="ECO:0007669"/>
    <property type="project" value="TreeGrafter"/>
</dbReference>
<protein>
    <submittedName>
        <fullName evidence="13">(Mediterranean fruit fly) hypothetical protein</fullName>
    </submittedName>
</protein>
<dbReference type="InterPro" id="IPR036236">
    <property type="entry name" value="Znf_C2H2_sf"/>
</dbReference>
<keyword evidence="5" id="KW-0862">Zinc</keyword>
<dbReference type="AlphaFoldDB" id="A0A811UMV8"/>
<proteinExistence type="predicted"/>
<feature type="domain" description="C2H2-type" evidence="12">
    <location>
        <begin position="70"/>
        <end position="97"/>
    </location>
</feature>
<comment type="caution">
    <text evidence="13">The sequence shown here is derived from an EMBL/GenBank/DDBJ whole genome shotgun (WGS) entry which is preliminary data.</text>
</comment>
<evidence type="ECO:0000256" key="10">
    <source>
        <dbReference type="PROSITE-ProRule" id="PRU00042"/>
    </source>
</evidence>
<evidence type="ECO:0000256" key="2">
    <source>
        <dbReference type="ARBA" id="ARBA00022723"/>
    </source>
</evidence>
<dbReference type="GO" id="GO:0003700">
    <property type="term" value="F:DNA-binding transcription factor activity"/>
    <property type="evidence" value="ECO:0007669"/>
    <property type="project" value="TreeGrafter"/>
</dbReference>
<dbReference type="GO" id="GO:0005634">
    <property type="term" value="C:nucleus"/>
    <property type="evidence" value="ECO:0007669"/>
    <property type="project" value="UniProtKB-SubCell"/>
</dbReference>
<reference evidence="13" key="1">
    <citation type="submission" date="2020-11" db="EMBL/GenBank/DDBJ databases">
        <authorList>
            <person name="Whitehead M."/>
        </authorList>
    </citation>
    <scope>NUCLEOTIDE SEQUENCE</scope>
    <source>
        <strain evidence="13">EGII</strain>
    </source>
</reference>
<feature type="compositionally biased region" description="Polar residues" evidence="11">
    <location>
        <begin position="129"/>
        <end position="140"/>
    </location>
</feature>
<evidence type="ECO:0000256" key="9">
    <source>
        <dbReference type="ARBA" id="ARBA00023242"/>
    </source>
</evidence>
<dbReference type="GO" id="GO:0006357">
    <property type="term" value="P:regulation of transcription by RNA polymerase II"/>
    <property type="evidence" value="ECO:0007669"/>
    <property type="project" value="TreeGrafter"/>
</dbReference>
<keyword evidence="7" id="KW-0238">DNA-binding</keyword>
<dbReference type="Gene3D" id="3.30.160.60">
    <property type="entry name" value="Classic Zinc Finger"/>
    <property type="match status" value="3"/>
</dbReference>
<dbReference type="FunFam" id="3.30.160.60:FF:000929">
    <property type="entry name" value="Uncharacterized protein, isoform B"/>
    <property type="match status" value="1"/>
</dbReference>
<comment type="subcellular location">
    <subcellularLocation>
        <location evidence="1">Nucleus</location>
    </subcellularLocation>
</comment>
<dbReference type="PROSITE" id="PS50157">
    <property type="entry name" value="ZINC_FINGER_C2H2_2"/>
    <property type="match status" value="3"/>
</dbReference>
<name>A0A811UMV8_CERCA</name>
<dbReference type="PANTHER" id="PTHR45993">
    <property type="entry name" value="B-CELL LYMPHOMA/LEUKEMIA 11"/>
    <property type="match status" value="1"/>
</dbReference>
<evidence type="ECO:0000313" key="13">
    <source>
        <dbReference type="EMBL" id="CAD6999137.1"/>
    </source>
</evidence>
<keyword evidence="3" id="KW-0677">Repeat</keyword>
<sequence length="211" mass="23580">MLATASGKIKDRYTCKYCGKVFPRSANLTRHVRTHTGEQPYTCKYCDRAFSISSNLQRHVRNIHHKERPFRCHLCDRSFGQQTNLDRHLKKHDADANGLGIGYGDSPSSNEADREDNYLDEIRSFMGQGTYSEEQYTPTSIGGAENTDTDYAGSDADVELSVSRSSSAEPMTVNGNVEEGVAVKKEPMTTVTLAKGHDTIELRNTTNCYRV</sequence>
<evidence type="ECO:0000313" key="14">
    <source>
        <dbReference type="Proteomes" id="UP000606786"/>
    </source>
</evidence>
<evidence type="ECO:0000256" key="4">
    <source>
        <dbReference type="ARBA" id="ARBA00022771"/>
    </source>
</evidence>
<keyword evidence="2" id="KW-0479">Metal-binding</keyword>
<organism evidence="13 14">
    <name type="scientific">Ceratitis capitata</name>
    <name type="common">Mediterranean fruit fly</name>
    <name type="synonym">Tephritis capitata</name>
    <dbReference type="NCBI Taxonomy" id="7213"/>
    <lineage>
        <taxon>Eukaryota</taxon>
        <taxon>Metazoa</taxon>
        <taxon>Ecdysozoa</taxon>
        <taxon>Arthropoda</taxon>
        <taxon>Hexapoda</taxon>
        <taxon>Insecta</taxon>
        <taxon>Pterygota</taxon>
        <taxon>Neoptera</taxon>
        <taxon>Endopterygota</taxon>
        <taxon>Diptera</taxon>
        <taxon>Brachycera</taxon>
        <taxon>Muscomorpha</taxon>
        <taxon>Tephritoidea</taxon>
        <taxon>Tephritidae</taxon>
        <taxon>Ceratitis</taxon>
        <taxon>Ceratitis</taxon>
    </lineage>
</organism>
<dbReference type="SMART" id="SM00355">
    <property type="entry name" value="ZnF_C2H2"/>
    <property type="match status" value="3"/>
</dbReference>
<dbReference type="OrthoDB" id="9368434at2759"/>
<accession>A0A811UMV8</accession>
<evidence type="ECO:0000259" key="12">
    <source>
        <dbReference type="PROSITE" id="PS50157"/>
    </source>
</evidence>
<evidence type="ECO:0000256" key="1">
    <source>
        <dbReference type="ARBA" id="ARBA00004123"/>
    </source>
</evidence>
<evidence type="ECO:0000256" key="8">
    <source>
        <dbReference type="ARBA" id="ARBA00023163"/>
    </source>
</evidence>